<dbReference type="EMBL" id="CAJNOR010001042">
    <property type="protein sequence ID" value="CAF1062971.1"/>
    <property type="molecule type" value="Genomic_DNA"/>
</dbReference>
<sequence>MLQINIVLFTITIVIFHSNCVNSLAHDTGFEASASANIGGNGAPIFSIPSRTITGTTFGNSIMNIGPNQLREDMIFAELQAGNIPDFMRTPIPISVTAGNDTLTYWVLPDVLCVGTNADYLRTPLNPLTARRVADIYGAVLPTKKMAHQIWQAATVKLTPSPNGPPYDSTMMSTERMVFHNTKIQTALGNKTPGELISGHKKDVVITTGLLTYPQNVAIVGWWYPSGQMIQPLNYKSHDRFYKDYSHGIRLVNRMVTINGQWYDIYDVLRNAAVASLISDEGAFDATQMYI</sequence>
<accession>A0A814L9X5</accession>
<proteinExistence type="predicted"/>
<reference evidence="2" key="1">
    <citation type="submission" date="2021-02" db="EMBL/GenBank/DDBJ databases">
        <authorList>
            <person name="Nowell W R."/>
        </authorList>
    </citation>
    <scope>NUCLEOTIDE SEQUENCE</scope>
</reference>
<organism evidence="2 3">
    <name type="scientific">Adineta ricciae</name>
    <name type="common">Rotifer</name>
    <dbReference type="NCBI Taxonomy" id="249248"/>
    <lineage>
        <taxon>Eukaryota</taxon>
        <taxon>Metazoa</taxon>
        <taxon>Spiralia</taxon>
        <taxon>Gnathifera</taxon>
        <taxon>Rotifera</taxon>
        <taxon>Eurotatoria</taxon>
        <taxon>Bdelloidea</taxon>
        <taxon>Adinetida</taxon>
        <taxon>Adinetidae</taxon>
        <taxon>Adineta</taxon>
    </lineage>
</organism>
<evidence type="ECO:0000313" key="3">
    <source>
        <dbReference type="Proteomes" id="UP000663828"/>
    </source>
</evidence>
<evidence type="ECO:0000256" key="1">
    <source>
        <dbReference type="SAM" id="SignalP"/>
    </source>
</evidence>
<keyword evidence="3" id="KW-1185">Reference proteome</keyword>
<comment type="caution">
    <text evidence="2">The sequence shown here is derived from an EMBL/GenBank/DDBJ whole genome shotgun (WGS) entry which is preliminary data.</text>
</comment>
<feature type="signal peptide" evidence="1">
    <location>
        <begin position="1"/>
        <end position="25"/>
    </location>
</feature>
<name>A0A814L9X5_ADIRI</name>
<protein>
    <submittedName>
        <fullName evidence="2">Uncharacterized protein</fullName>
    </submittedName>
</protein>
<evidence type="ECO:0000313" key="2">
    <source>
        <dbReference type="EMBL" id="CAF1062971.1"/>
    </source>
</evidence>
<dbReference type="Proteomes" id="UP000663828">
    <property type="component" value="Unassembled WGS sequence"/>
</dbReference>
<gene>
    <name evidence="2" type="ORF">XAT740_LOCUS16387</name>
</gene>
<keyword evidence="1" id="KW-0732">Signal</keyword>
<dbReference type="AlphaFoldDB" id="A0A814L9X5"/>
<feature type="chain" id="PRO_5032532500" evidence="1">
    <location>
        <begin position="26"/>
        <end position="291"/>
    </location>
</feature>